<dbReference type="RefSeq" id="WP_378058962.1">
    <property type="nucleotide sequence ID" value="NZ_JBHSIS010000017.1"/>
</dbReference>
<dbReference type="EMBL" id="JBHSIS010000017">
    <property type="protein sequence ID" value="MFC4856969.1"/>
    <property type="molecule type" value="Genomic_DNA"/>
</dbReference>
<organism evidence="2 3">
    <name type="scientific">Actinophytocola glycyrrhizae</name>
    <dbReference type="NCBI Taxonomy" id="2044873"/>
    <lineage>
        <taxon>Bacteria</taxon>
        <taxon>Bacillati</taxon>
        <taxon>Actinomycetota</taxon>
        <taxon>Actinomycetes</taxon>
        <taxon>Pseudonocardiales</taxon>
        <taxon>Pseudonocardiaceae</taxon>
    </lineage>
</organism>
<keyword evidence="3" id="KW-1185">Reference proteome</keyword>
<gene>
    <name evidence="2" type="ORF">ACFPCV_26030</name>
</gene>
<dbReference type="Pfam" id="PF01740">
    <property type="entry name" value="STAS"/>
    <property type="match status" value="1"/>
</dbReference>
<reference evidence="3" key="1">
    <citation type="journal article" date="2019" name="Int. J. Syst. Evol. Microbiol.">
        <title>The Global Catalogue of Microorganisms (GCM) 10K type strain sequencing project: providing services to taxonomists for standard genome sequencing and annotation.</title>
        <authorList>
            <consortium name="The Broad Institute Genomics Platform"/>
            <consortium name="The Broad Institute Genome Sequencing Center for Infectious Disease"/>
            <person name="Wu L."/>
            <person name="Ma J."/>
        </authorList>
    </citation>
    <scope>NUCLEOTIDE SEQUENCE [LARGE SCALE GENOMIC DNA]</scope>
    <source>
        <strain evidence="3">ZS-22-S1</strain>
    </source>
</reference>
<dbReference type="PROSITE" id="PS50801">
    <property type="entry name" value="STAS"/>
    <property type="match status" value="1"/>
</dbReference>
<evidence type="ECO:0000259" key="1">
    <source>
        <dbReference type="PROSITE" id="PS50801"/>
    </source>
</evidence>
<dbReference type="InterPro" id="IPR002645">
    <property type="entry name" value="STAS_dom"/>
</dbReference>
<dbReference type="Gene3D" id="3.30.750.24">
    <property type="entry name" value="STAS domain"/>
    <property type="match status" value="1"/>
</dbReference>
<feature type="domain" description="STAS" evidence="1">
    <location>
        <begin position="24"/>
        <end position="117"/>
    </location>
</feature>
<proteinExistence type="predicted"/>
<dbReference type="InterPro" id="IPR036513">
    <property type="entry name" value="STAS_dom_sf"/>
</dbReference>
<dbReference type="SUPFAM" id="SSF52091">
    <property type="entry name" value="SpoIIaa-like"/>
    <property type="match status" value="1"/>
</dbReference>
<name>A0ABV9S849_9PSEU</name>
<dbReference type="CDD" id="cd07043">
    <property type="entry name" value="STAS_anti-anti-sigma_factors"/>
    <property type="match status" value="1"/>
</dbReference>
<dbReference type="Proteomes" id="UP001595859">
    <property type="component" value="Unassembled WGS sequence"/>
</dbReference>
<evidence type="ECO:0000313" key="3">
    <source>
        <dbReference type="Proteomes" id="UP001595859"/>
    </source>
</evidence>
<evidence type="ECO:0000313" key="2">
    <source>
        <dbReference type="EMBL" id="MFC4856969.1"/>
    </source>
</evidence>
<comment type="caution">
    <text evidence="2">The sequence shown here is derived from an EMBL/GenBank/DDBJ whole genome shotgun (WGS) entry which is preliminary data.</text>
</comment>
<accession>A0ABV9S849</accession>
<protein>
    <submittedName>
        <fullName evidence="2">STAS domain-containing protein</fullName>
    </submittedName>
</protein>
<sequence length="117" mass="11986">MAGDIRAGKRGRPHPTTLVVEGRLVLVRVTGELDTDTAGTLDATLADAEAAVSPPAPVVVDLTGVSFLGAAGLAVLMDHHERCGALGSTMLVVPGSRAVRQAVARSHARLAFLPASR</sequence>